<organism evidence="2 3">
    <name type="scientific">Albugo candida</name>
    <dbReference type="NCBI Taxonomy" id="65357"/>
    <lineage>
        <taxon>Eukaryota</taxon>
        <taxon>Sar</taxon>
        <taxon>Stramenopiles</taxon>
        <taxon>Oomycota</taxon>
        <taxon>Peronosporomycetes</taxon>
        <taxon>Albuginales</taxon>
        <taxon>Albuginaceae</taxon>
        <taxon>Albugo</taxon>
    </lineage>
</organism>
<evidence type="ECO:0000313" key="3">
    <source>
        <dbReference type="Proteomes" id="UP000053237"/>
    </source>
</evidence>
<name>A0A024GVY7_9STRA</name>
<dbReference type="InParanoid" id="A0A024GVY7"/>
<reference evidence="2 3" key="1">
    <citation type="submission" date="2012-05" db="EMBL/GenBank/DDBJ databases">
        <title>Recombination and specialization in a pathogen metapopulation.</title>
        <authorList>
            <person name="Gardiner A."/>
            <person name="Kemen E."/>
            <person name="Schultz-Larsen T."/>
            <person name="MacLean D."/>
            <person name="Van Oosterhout C."/>
            <person name="Jones J.D.G."/>
        </authorList>
    </citation>
    <scope>NUCLEOTIDE SEQUENCE [LARGE SCALE GENOMIC DNA]</scope>
    <source>
        <strain evidence="2 3">Ac Nc2</strain>
    </source>
</reference>
<comment type="caution">
    <text evidence="2">The sequence shown here is derived from an EMBL/GenBank/DDBJ whole genome shotgun (WGS) entry which is preliminary data.</text>
</comment>
<protein>
    <submittedName>
        <fullName evidence="2">Uncharacterized protein</fullName>
    </submittedName>
</protein>
<evidence type="ECO:0000256" key="1">
    <source>
        <dbReference type="SAM" id="MobiDB-lite"/>
    </source>
</evidence>
<dbReference type="Proteomes" id="UP000053237">
    <property type="component" value="Unassembled WGS sequence"/>
</dbReference>
<gene>
    <name evidence="2" type="ORF">BN9_128510</name>
</gene>
<feature type="compositionally biased region" description="Basic and acidic residues" evidence="1">
    <location>
        <begin position="86"/>
        <end position="115"/>
    </location>
</feature>
<feature type="region of interest" description="Disordered" evidence="1">
    <location>
        <begin position="71"/>
        <end position="117"/>
    </location>
</feature>
<dbReference type="AlphaFoldDB" id="A0A024GVY7"/>
<keyword evidence="3" id="KW-1185">Reference proteome</keyword>
<proteinExistence type="predicted"/>
<sequence>MKLASQNAYSDAINKDLENCVKVLTTLPTQSDEPSTSSNPGFAVPVTKMISLEDPTVIHILQHIHEMSLSSSNKNVNTSKKKKGKGLREKPDNMKDGEEIKKEITLPPKPSHETKTSAIDKNVNPTRERKGIPLKSAKHYETFYLASLAQSFAMNFRSVCGDTASCHGKYYFQQNRQ</sequence>
<accession>A0A024GVY7</accession>
<dbReference type="EMBL" id="CAIX01000998">
    <property type="protein sequence ID" value="CCI50704.1"/>
    <property type="molecule type" value="Genomic_DNA"/>
</dbReference>
<evidence type="ECO:0000313" key="2">
    <source>
        <dbReference type="EMBL" id="CCI50704.1"/>
    </source>
</evidence>